<reference evidence="2 3" key="1">
    <citation type="journal article" date="2014" name="BMC Genomics">
        <title>Comparison of environmental and isolate Sulfobacillus genomes reveals diverse carbon, sulfur, nitrogen, and hydrogen metabolisms.</title>
        <authorList>
            <person name="Justice N.B."/>
            <person name="Norman A."/>
            <person name="Brown C.T."/>
            <person name="Singh A."/>
            <person name="Thomas B.C."/>
            <person name="Banfield J.F."/>
        </authorList>
    </citation>
    <scope>NUCLEOTIDE SEQUENCE [LARGE SCALE GENOMIC DNA]</scope>
    <source>
        <strain evidence="2">AMDSBA4</strain>
    </source>
</reference>
<dbReference type="SUPFAM" id="SSF53850">
    <property type="entry name" value="Periplasmic binding protein-like II"/>
    <property type="match status" value="1"/>
</dbReference>
<name>A0A2T2XCW7_9FIRM</name>
<dbReference type="AlphaFoldDB" id="A0A2T2XCW7"/>
<dbReference type="PANTHER" id="PTHR43649:SF12">
    <property type="entry name" value="DIACETYLCHITOBIOSE BINDING PROTEIN DASA"/>
    <property type="match status" value="1"/>
</dbReference>
<feature type="chain" id="PRO_5015643056" evidence="1">
    <location>
        <begin position="36"/>
        <end position="457"/>
    </location>
</feature>
<comment type="caution">
    <text evidence="2">The sequence shown here is derived from an EMBL/GenBank/DDBJ whole genome shotgun (WGS) entry which is preliminary data.</text>
</comment>
<accession>A0A2T2XCW7</accession>
<protein>
    <submittedName>
        <fullName evidence="2">Sugar ABC transporter substrate-binding protein</fullName>
    </submittedName>
</protein>
<evidence type="ECO:0000256" key="1">
    <source>
        <dbReference type="SAM" id="SignalP"/>
    </source>
</evidence>
<dbReference type="InterPro" id="IPR050490">
    <property type="entry name" value="Bact_solute-bd_prot1"/>
</dbReference>
<dbReference type="InterPro" id="IPR006059">
    <property type="entry name" value="SBP"/>
</dbReference>
<gene>
    <name evidence="2" type="ORF">C7B46_15080</name>
</gene>
<proteinExistence type="predicted"/>
<dbReference type="Gene3D" id="3.40.190.10">
    <property type="entry name" value="Periplasmic binding protein-like II"/>
    <property type="match status" value="2"/>
</dbReference>
<keyword evidence="1" id="KW-0732">Signal</keyword>
<feature type="signal peptide" evidence="1">
    <location>
        <begin position="1"/>
        <end position="35"/>
    </location>
</feature>
<evidence type="ECO:0000313" key="2">
    <source>
        <dbReference type="EMBL" id="PSR32286.1"/>
    </source>
</evidence>
<dbReference type="PANTHER" id="PTHR43649">
    <property type="entry name" value="ARABINOSE-BINDING PROTEIN-RELATED"/>
    <property type="match status" value="1"/>
</dbReference>
<dbReference type="EMBL" id="PXYW01000046">
    <property type="protein sequence ID" value="PSR32286.1"/>
    <property type="molecule type" value="Genomic_DNA"/>
</dbReference>
<evidence type="ECO:0000313" key="3">
    <source>
        <dbReference type="Proteomes" id="UP000242972"/>
    </source>
</evidence>
<dbReference type="Proteomes" id="UP000242972">
    <property type="component" value="Unassembled WGS sequence"/>
</dbReference>
<dbReference type="Pfam" id="PF01547">
    <property type="entry name" value="SBP_bac_1"/>
    <property type="match status" value="1"/>
</dbReference>
<organism evidence="2 3">
    <name type="scientific">Sulfobacillus benefaciens</name>
    <dbReference type="NCBI Taxonomy" id="453960"/>
    <lineage>
        <taxon>Bacteria</taxon>
        <taxon>Bacillati</taxon>
        <taxon>Bacillota</taxon>
        <taxon>Clostridia</taxon>
        <taxon>Eubacteriales</taxon>
        <taxon>Clostridiales Family XVII. Incertae Sedis</taxon>
        <taxon>Sulfobacillus</taxon>
    </lineage>
</organism>
<sequence length="457" mass="49098">MANTCTITIKGGAKVKRKVLGVAIGSLVMVGTVSACGSSATTTPSTGTGYKAGAINRQYAGTTITVLLPPYGAMPPSQLAKFTKETGIKVNLETLAWADIHDKIVTAEAAHIAPADVTEVDWSWVGQFSQAGWYTPLNHYIAPKYLTNAINRDVFTINNKLLAMPYNFGFKETTINWTDFHKAGITKAPTTWAQVLEDAKILKAKGIVQYPVGFPLSIGESNSTNWYALIKSAGGNLFNAQWVPEFTSPKSPGYQALVFEKQLYQDGLMPPGTVSLHNAQVQSLFASGQIAIALTSGPLFMSSFKNPATSKVANDTLQIIPLPGNDGHRTGTFGLPEGLGIPELSTHKGAAAEFINWWMEKPQLLLSYTDPNMGNPPPQLDVLNQLSQENKIEDGAEIMAILPTVKPLFAQGTPVWYPQFSTDAATMIQSVVEGHESVQAGVNSLASQVKQMVQSAP</sequence>